<name>A0A5B2VFI9_9HYPH</name>
<gene>
    <name evidence="2" type="ORF">F0L46_10275</name>
</gene>
<dbReference type="EMBL" id="VUOA01000019">
    <property type="protein sequence ID" value="KAA2237376.1"/>
    <property type="molecule type" value="Genomic_DNA"/>
</dbReference>
<organism evidence="2 3">
    <name type="scientific">Salinarimonas soli</name>
    <dbReference type="NCBI Taxonomy" id="1638099"/>
    <lineage>
        <taxon>Bacteria</taxon>
        <taxon>Pseudomonadati</taxon>
        <taxon>Pseudomonadota</taxon>
        <taxon>Alphaproteobacteria</taxon>
        <taxon>Hyphomicrobiales</taxon>
        <taxon>Salinarimonadaceae</taxon>
        <taxon>Salinarimonas</taxon>
    </lineage>
</organism>
<reference evidence="2 3" key="1">
    <citation type="submission" date="2019-09" db="EMBL/GenBank/DDBJ databases">
        <title>Salinarimonas rosea gen. nov., sp. nov., a new member of the a-2 subgroup of the Proteobacteria.</title>
        <authorList>
            <person name="Liu J."/>
        </authorList>
    </citation>
    <scope>NUCLEOTIDE SEQUENCE [LARGE SCALE GENOMIC DNA]</scope>
    <source>
        <strain evidence="2 3">BN140002</strain>
    </source>
</reference>
<keyword evidence="1" id="KW-0732">Signal</keyword>
<feature type="signal peptide" evidence="1">
    <location>
        <begin position="1"/>
        <end position="20"/>
    </location>
</feature>
<comment type="caution">
    <text evidence="2">The sequence shown here is derived from an EMBL/GenBank/DDBJ whole genome shotgun (WGS) entry which is preliminary data.</text>
</comment>
<proteinExistence type="predicted"/>
<dbReference type="OrthoDB" id="9812933at2"/>
<evidence type="ECO:0000313" key="3">
    <source>
        <dbReference type="Proteomes" id="UP000323142"/>
    </source>
</evidence>
<dbReference type="Proteomes" id="UP000323142">
    <property type="component" value="Unassembled WGS sequence"/>
</dbReference>
<feature type="chain" id="PRO_5022884139" evidence="1">
    <location>
        <begin position="21"/>
        <end position="405"/>
    </location>
</feature>
<accession>A0A5B2VFI9</accession>
<evidence type="ECO:0000313" key="2">
    <source>
        <dbReference type="EMBL" id="KAA2237376.1"/>
    </source>
</evidence>
<dbReference type="AlphaFoldDB" id="A0A5B2VFI9"/>
<evidence type="ECO:0000256" key="1">
    <source>
        <dbReference type="SAM" id="SignalP"/>
    </source>
</evidence>
<sequence length="405" mass="43196">MIRASLLLAAVLLGGAPALAEPVPPAPAEAPAAAEAKEPYALVRTLHALQEQIAAGDVRAHAAQRALVQHIAERMDAADPSVWQSERNARAAVAFLLSGGPPALMRRLLELDPKPRIDERLMRGALAYVEGNEIRAKAQLAEIDAKTLPAGLGAQIALVQAALVVRDDPAKAASLLALARLLAPGSLVEEAALRREIVVEGQRGNFDRFEALTNVYLRRFRQSVYAGNFRDRFGALLVGLDLERDPAILRRVEALLARFEPEGRRELLLVLARHGFLAGRPMMARRAASLAADLAPGGSPEAERAAFYGAASLVASPQADEGARALLAIDPARLPEPDRRLFEAVADLAVQVVEPLTLPPGPMPRIALGPDKAADGGADLPGSATLRRAERLLADIDTLLERSRP</sequence>
<protein>
    <submittedName>
        <fullName evidence="2">Chemotaxis protein MotC</fullName>
    </submittedName>
</protein>
<dbReference type="RefSeq" id="WP_149817126.1">
    <property type="nucleotide sequence ID" value="NZ_VUOA01000019.1"/>
</dbReference>
<keyword evidence="3" id="KW-1185">Reference proteome</keyword>
<reference evidence="2 3" key="2">
    <citation type="submission" date="2019-09" db="EMBL/GenBank/DDBJ databases">
        <authorList>
            <person name="Jin C."/>
        </authorList>
    </citation>
    <scope>NUCLEOTIDE SEQUENCE [LARGE SCALE GENOMIC DNA]</scope>
    <source>
        <strain evidence="2 3">BN140002</strain>
    </source>
</reference>